<evidence type="ECO:0000313" key="9">
    <source>
        <dbReference type="EMBL" id="QIZ09029.1"/>
    </source>
</evidence>
<reference evidence="9 10" key="2">
    <citation type="submission" date="2020-04" db="EMBL/GenBank/DDBJ databases">
        <authorList>
            <person name="Fomenkov A."/>
            <person name="Anton B.P."/>
            <person name="Roberts R.J."/>
        </authorList>
    </citation>
    <scope>NUCLEOTIDE SEQUENCE [LARGE SCALE GENOMIC DNA]</scope>
    <source>
        <strain evidence="9 10">S2</strain>
    </source>
</reference>
<dbReference type="Gene3D" id="3.30.360.10">
    <property type="entry name" value="Dihydrodipicolinate Reductase, domain 2"/>
    <property type="match status" value="1"/>
</dbReference>
<dbReference type="UniPathway" id="UPA00253">
    <property type="reaction ID" value="UER00456"/>
</dbReference>
<evidence type="ECO:0000256" key="4">
    <source>
        <dbReference type="ARBA" id="ARBA00023002"/>
    </source>
</evidence>
<organism evidence="9 10">
    <name type="scientific">Priestia megaterium</name>
    <name type="common">Bacillus megaterium</name>
    <dbReference type="NCBI Taxonomy" id="1404"/>
    <lineage>
        <taxon>Bacteria</taxon>
        <taxon>Bacillati</taxon>
        <taxon>Bacillota</taxon>
        <taxon>Bacilli</taxon>
        <taxon>Bacillales</taxon>
        <taxon>Bacillaceae</taxon>
        <taxon>Priestia</taxon>
    </lineage>
</organism>
<comment type="function">
    <text evidence="6">Specifically catalyzes the NAD or NADP-dependent dehydrogenation of L-aspartate to iminoaspartate.</text>
</comment>
<accession>A0A6H1P636</accession>
<sequence length="268" mass="28618">MLRAGIIGYGTLGKSISQLIESGHAGDVSLHAILVRTPLGPLDHPQGQCTVTTNEDVFFNQDLDIIIEAAGHHALQLYGEKALSSGSNLVILSVGALANIDFYESLQAAATKYNQQIIIPSAAIAGLDRIAAGVLGEIDEITLITRKPTKSWYGTIAEEKVDLETITEPFCVFDGNARNAAKLFPENVNVSAALSLAGIGFEETKVQVFVDPTIQMNTHTIVAKGFFGQMEITIQNKPFKENPKSSPIVAMSVAKVLQNLTSSVVIGL</sequence>
<proteinExistence type="inferred from homology"/>
<comment type="miscellaneous">
    <text evidence="6">The iminoaspartate product is unstable in aqueous solution and can decompose to oxaloacetate and ammonia.</text>
</comment>
<dbReference type="PANTHER" id="PTHR31873:SF6">
    <property type="entry name" value="ASPARTATE DEHYDROGENASE DOMAIN-CONTAINING PROTEIN"/>
    <property type="match status" value="1"/>
</dbReference>
<comment type="similarity">
    <text evidence="1 6">Belongs to the L-aspartate dehydrogenase family.</text>
</comment>
<dbReference type="GO" id="GO:0050661">
    <property type="term" value="F:NADP binding"/>
    <property type="evidence" value="ECO:0007669"/>
    <property type="project" value="UniProtKB-UniRule"/>
</dbReference>
<comment type="catalytic activity">
    <reaction evidence="6">
        <text>L-aspartate + NADP(+) + H2O = oxaloacetate + NH4(+) + NADPH + H(+)</text>
        <dbReference type="Rhea" id="RHEA:11784"/>
        <dbReference type="ChEBI" id="CHEBI:15377"/>
        <dbReference type="ChEBI" id="CHEBI:15378"/>
        <dbReference type="ChEBI" id="CHEBI:16452"/>
        <dbReference type="ChEBI" id="CHEBI:28938"/>
        <dbReference type="ChEBI" id="CHEBI:29991"/>
        <dbReference type="ChEBI" id="CHEBI:57783"/>
        <dbReference type="ChEBI" id="CHEBI:58349"/>
        <dbReference type="EC" id="1.4.1.21"/>
    </reaction>
</comment>
<evidence type="ECO:0000256" key="6">
    <source>
        <dbReference type="HAMAP-Rule" id="MF_01265"/>
    </source>
</evidence>
<evidence type="ECO:0000259" key="8">
    <source>
        <dbReference type="Pfam" id="PF03447"/>
    </source>
</evidence>
<dbReference type="Pfam" id="PF01958">
    <property type="entry name" value="Asp_DH_C"/>
    <property type="match status" value="1"/>
</dbReference>
<feature type="domain" description="Aspartate dehydrogenase" evidence="7">
    <location>
        <begin position="166"/>
        <end position="253"/>
    </location>
</feature>
<reference evidence="9 10" key="1">
    <citation type="submission" date="2020-04" db="EMBL/GenBank/DDBJ databases">
        <title>Genome-Wide Identification of 5-Methylcytosine Sites in Bacterial Genomes By High-Throughput Sequencing of MspJI Restriction Fragments.</title>
        <authorList>
            <person name="Wu V."/>
        </authorList>
    </citation>
    <scope>NUCLEOTIDE SEQUENCE [LARGE SCALE GENOMIC DNA]</scope>
    <source>
        <strain evidence="9 10">S2</strain>
    </source>
</reference>
<comment type="pathway">
    <text evidence="6">Cofactor biosynthesis; NAD(+) biosynthesis; iminoaspartate from L-aspartate (dehydrogenase route): step 1/1.</text>
</comment>
<comment type="catalytic activity">
    <reaction evidence="6">
        <text>L-aspartate + NAD(+) + H2O = oxaloacetate + NH4(+) + NADH + H(+)</text>
        <dbReference type="Rhea" id="RHEA:11788"/>
        <dbReference type="ChEBI" id="CHEBI:15377"/>
        <dbReference type="ChEBI" id="CHEBI:15378"/>
        <dbReference type="ChEBI" id="CHEBI:16452"/>
        <dbReference type="ChEBI" id="CHEBI:28938"/>
        <dbReference type="ChEBI" id="CHEBI:29991"/>
        <dbReference type="ChEBI" id="CHEBI:57540"/>
        <dbReference type="ChEBI" id="CHEBI:57945"/>
        <dbReference type="EC" id="1.4.1.21"/>
    </reaction>
</comment>
<dbReference type="EC" id="1.4.1.21" evidence="6"/>
<dbReference type="Proteomes" id="UP000501868">
    <property type="component" value="Chromosome"/>
</dbReference>
<dbReference type="GO" id="GO:0033735">
    <property type="term" value="F:aspartate dehydrogenase [NAD(P)+] activity"/>
    <property type="evidence" value="ECO:0007669"/>
    <property type="project" value="UniProtKB-EC"/>
</dbReference>
<dbReference type="SUPFAM" id="SSF55347">
    <property type="entry name" value="Glyceraldehyde-3-phosphate dehydrogenase-like, C-terminal domain"/>
    <property type="match status" value="1"/>
</dbReference>
<dbReference type="GO" id="GO:0051287">
    <property type="term" value="F:NAD binding"/>
    <property type="evidence" value="ECO:0007669"/>
    <property type="project" value="UniProtKB-UniRule"/>
</dbReference>
<dbReference type="HAMAP" id="MF_01265">
    <property type="entry name" value="NadX"/>
    <property type="match status" value="1"/>
</dbReference>
<dbReference type="Gene3D" id="3.40.50.720">
    <property type="entry name" value="NAD(P)-binding Rossmann-like Domain"/>
    <property type="match status" value="1"/>
</dbReference>
<evidence type="ECO:0000259" key="7">
    <source>
        <dbReference type="Pfam" id="PF01958"/>
    </source>
</evidence>
<keyword evidence="3 6" id="KW-0521">NADP</keyword>
<dbReference type="InterPro" id="IPR011182">
    <property type="entry name" value="L-Asp_DH"/>
</dbReference>
<dbReference type="NCBIfam" id="NF009828">
    <property type="entry name" value="PRK13303.1-3"/>
    <property type="match status" value="1"/>
</dbReference>
<feature type="domain" description="Aspartate/homoserine dehydrogenase NAD-binding" evidence="8">
    <location>
        <begin position="8"/>
        <end position="120"/>
    </location>
</feature>
<evidence type="ECO:0000256" key="5">
    <source>
        <dbReference type="ARBA" id="ARBA00023027"/>
    </source>
</evidence>
<dbReference type="PANTHER" id="PTHR31873">
    <property type="entry name" value="L-ASPARTATE DEHYDROGENASE-RELATED"/>
    <property type="match status" value="1"/>
</dbReference>
<feature type="binding site" evidence="6">
    <location>
        <position position="123"/>
    </location>
    <ligand>
        <name>NAD(+)</name>
        <dbReference type="ChEBI" id="CHEBI:57540"/>
    </ligand>
</feature>
<dbReference type="AlphaFoldDB" id="A0A6H1P636"/>
<evidence type="ECO:0000256" key="1">
    <source>
        <dbReference type="ARBA" id="ARBA00008331"/>
    </source>
</evidence>
<protein>
    <recommendedName>
        <fullName evidence="6">L-aspartate dehydrogenase</fullName>
        <ecNumber evidence="6">1.4.1.21</ecNumber>
    </recommendedName>
</protein>
<evidence type="ECO:0000256" key="3">
    <source>
        <dbReference type="ARBA" id="ARBA00022857"/>
    </source>
</evidence>
<dbReference type="GO" id="GO:0016639">
    <property type="term" value="F:oxidoreductase activity, acting on the CH-NH2 group of donors, NAD or NADP as acceptor"/>
    <property type="evidence" value="ECO:0007669"/>
    <property type="project" value="UniProtKB-UniRule"/>
</dbReference>
<evidence type="ECO:0000313" key="10">
    <source>
        <dbReference type="Proteomes" id="UP000501868"/>
    </source>
</evidence>
<dbReference type="Pfam" id="PF03447">
    <property type="entry name" value="NAD_binding_3"/>
    <property type="match status" value="1"/>
</dbReference>
<gene>
    <name evidence="6" type="primary">nadX</name>
    <name evidence="9" type="ORF">HFZ78_21920</name>
</gene>
<keyword evidence="4 6" id="KW-0560">Oxidoreductase</keyword>
<evidence type="ECO:0000256" key="2">
    <source>
        <dbReference type="ARBA" id="ARBA00022642"/>
    </source>
</evidence>
<name>A0A6H1P636_PRIMG</name>
<keyword evidence="2 6" id="KW-0662">Pyridine nucleotide biosynthesis</keyword>
<dbReference type="InterPro" id="IPR036291">
    <property type="entry name" value="NAD(P)-bd_dom_sf"/>
</dbReference>
<keyword evidence="5 6" id="KW-0520">NAD</keyword>
<dbReference type="PIRSF" id="PIRSF005227">
    <property type="entry name" value="Asp_dh_NAD_syn"/>
    <property type="match status" value="1"/>
</dbReference>
<dbReference type="InterPro" id="IPR005106">
    <property type="entry name" value="Asp/hSer_DH_NAD-bd"/>
</dbReference>
<dbReference type="GO" id="GO:0009435">
    <property type="term" value="P:NAD+ biosynthetic process"/>
    <property type="evidence" value="ECO:0007669"/>
    <property type="project" value="UniProtKB-UniRule"/>
</dbReference>
<dbReference type="InterPro" id="IPR002811">
    <property type="entry name" value="Asp_DH"/>
</dbReference>
<dbReference type="SUPFAM" id="SSF51735">
    <property type="entry name" value="NAD(P)-binding Rossmann-fold domains"/>
    <property type="match status" value="1"/>
</dbReference>
<feature type="active site" evidence="6">
    <location>
        <position position="219"/>
    </location>
</feature>
<dbReference type="InterPro" id="IPR020626">
    <property type="entry name" value="Asp_DH_prok"/>
</dbReference>
<feature type="binding site" evidence="6">
    <location>
        <position position="189"/>
    </location>
    <ligand>
        <name>NAD(+)</name>
        <dbReference type="ChEBI" id="CHEBI:57540"/>
    </ligand>
</feature>
<dbReference type="EMBL" id="CP051128">
    <property type="protein sequence ID" value="QIZ09029.1"/>
    <property type="molecule type" value="Genomic_DNA"/>
</dbReference>